<dbReference type="Proteomes" id="UP000813462">
    <property type="component" value="Unassembled WGS sequence"/>
</dbReference>
<dbReference type="GO" id="GO:0016747">
    <property type="term" value="F:acyltransferase activity, transferring groups other than amino-acyl groups"/>
    <property type="evidence" value="ECO:0007669"/>
    <property type="project" value="InterPro"/>
</dbReference>
<protein>
    <recommendedName>
        <fullName evidence="1">N-acetyltransferase domain-containing protein</fullName>
    </recommendedName>
</protein>
<dbReference type="Gene3D" id="3.40.630.30">
    <property type="match status" value="1"/>
</dbReference>
<evidence type="ECO:0000313" key="3">
    <source>
        <dbReference type="Proteomes" id="UP000813462"/>
    </source>
</evidence>
<comment type="caution">
    <text evidence="2">The sequence shown here is derived from an EMBL/GenBank/DDBJ whole genome shotgun (WGS) entry which is preliminary data.</text>
</comment>
<name>A0A978V4L3_ZIZJJ</name>
<organism evidence="2 3">
    <name type="scientific">Ziziphus jujuba var. spinosa</name>
    <dbReference type="NCBI Taxonomy" id="714518"/>
    <lineage>
        <taxon>Eukaryota</taxon>
        <taxon>Viridiplantae</taxon>
        <taxon>Streptophyta</taxon>
        <taxon>Embryophyta</taxon>
        <taxon>Tracheophyta</taxon>
        <taxon>Spermatophyta</taxon>
        <taxon>Magnoliopsida</taxon>
        <taxon>eudicotyledons</taxon>
        <taxon>Gunneridae</taxon>
        <taxon>Pentapetalae</taxon>
        <taxon>rosids</taxon>
        <taxon>fabids</taxon>
        <taxon>Rosales</taxon>
        <taxon>Rhamnaceae</taxon>
        <taxon>Paliureae</taxon>
        <taxon>Ziziphus</taxon>
    </lineage>
</organism>
<gene>
    <name evidence="2" type="ORF">FEM48_Zijuj07G0123300</name>
</gene>
<dbReference type="InterPro" id="IPR000182">
    <property type="entry name" value="GNAT_dom"/>
</dbReference>
<feature type="domain" description="N-acetyltransferase" evidence="1">
    <location>
        <begin position="32"/>
        <end position="96"/>
    </location>
</feature>
<dbReference type="PANTHER" id="PTHR46067">
    <property type="entry name" value="ACYL-COA N-ACYLTRANSFERASES (NAT) SUPERFAMILY PROTEIN"/>
    <property type="match status" value="1"/>
</dbReference>
<dbReference type="SUPFAM" id="SSF55729">
    <property type="entry name" value="Acyl-CoA N-acyltransferases (Nat)"/>
    <property type="match status" value="1"/>
</dbReference>
<dbReference type="Pfam" id="PF13302">
    <property type="entry name" value="Acetyltransf_3"/>
    <property type="match status" value="1"/>
</dbReference>
<accession>A0A978V4L3</accession>
<proteinExistence type="predicted"/>
<reference evidence="2" key="1">
    <citation type="journal article" date="2021" name="Front. Plant Sci.">
        <title>Chromosome-Scale Genome Assembly for Chinese Sour Jujube and Insights Into Its Genome Evolution and Domestication Signature.</title>
        <authorList>
            <person name="Shen L.-Y."/>
            <person name="Luo H."/>
            <person name="Wang X.-L."/>
            <person name="Wang X.-M."/>
            <person name="Qiu X.-J."/>
            <person name="Liu H."/>
            <person name="Zhou S.-S."/>
            <person name="Jia K.-H."/>
            <person name="Nie S."/>
            <person name="Bao Y.-T."/>
            <person name="Zhang R.-G."/>
            <person name="Yun Q.-Z."/>
            <person name="Chai Y.-H."/>
            <person name="Lu J.-Y."/>
            <person name="Li Y."/>
            <person name="Zhao S.-W."/>
            <person name="Mao J.-F."/>
            <person name="Jia S.-G."/>
            <person name="Mao Y.-M."/>
        </authorList>
    </citation>
    <scope>NUCLEOTIDE SEQUENCE</scope>
    <source>
        <strain evidence="2">AT0</strain>
        <tissue evidence="2">Leaf</tissue>
    </source>
</reference>
<dbReference type="InterPro" id="IPR016181">
    <property type="entry name" value="Acyl_CoA_acyltransferase"/>
</dbReference>
<dbReference type="EMBL" id="JAEACU010000007">
    <property type="protein sequence ID" value="KAH7522296.1"/>
    <property type="molecule type" value="Genomic_DNA"/>
</dbReference>
<evidence type="ECO:0000259" key="1">
    <source>
        <dbReference type="Pfam" id="PF13302"/>
    </source>
</evidence>
<evidence type="ECO:0000313" key="2">
    <source>
        <dbReference type="EMBL" id="KAH7522296.1"/>
    </source>
</evidence>
<sequence length="118" mass="13721">MWGSSCISDGKGDVEFSKISLRPFDLSDINRGDDKCRAEIVYILVFKYWGQGIATYAVKLVANAILWEWPHLERLEAFINVENLASQRGLEKAGFQREDILRKYYYENQRRNQGHGFV</sequence>
<dbReference type="PANTHER" id="PTHR46067:SF27">
    <property type="entry name" value="ACYL-COA N-ACYLTRANSFERASES (NAT) SUPERFAMILY PROTEIN"/>
    <property type="match status" value="1"/>
</dbReference>
<dbReference type="AlphaFoldDB" id="A0A978V4L3"/>